<evidence type="ECO:0008006" key="4">
    <source>
        <dbReference type="Google" id="ProtNLM"/>
    </source>
</evidence>
<feature type="region of interest" description="Disordered" evidence="1">
    <location>
        <begin position="41"/>
        <end position="88"/>
    </location>
</feature>
<evidence type="ECO:0000256" key="1">
    <source>
        <dbReference type="SAM" id="MobiDB-lite"/>
    </source>
</evidence>
<accession>D0A0E3</accession>
<feature type="region of interest" description="Disordered" evidence="1">
    <location>
        <begin position="668"/>
        <end position="721"/>
    </location>
</feature>
<dbReference type="OrthoDB" id="244362at2759"/>
<proteinExistence type="predicted"/>
<name>D0A0E3_TRYB9</name>
<organism evidence="2 3">
    <name type="scientific">Trypanosoma brucei gambiense (strain MHOM/CI/86/DAL972)</name>
    <dbReference type="NCBI Taxonomy" id="679716"/>
    <lineage>
        <taxon>Eukaryota</taxon>
        <taxon>Discoba</taxon>
        <taxon>Euglenozoa</taxon>
        <taxon>Kinetoplastea</taxon>
        <taxon>Metakinetoplastina</taxon>
        <taxon>Trypanosomatida</taxon>
        <taxon>Trypanosomatidae</taxon>
        <taxon>Trypanosoma</taxon>
    </lineage>
</organism>
<feature type="compositionally biased region" description="Basic and acidic residues" evidence="1">
    <location>
        <begin position="122"/>
        <end position="142"/>
    </location>
</feature>
<feature type="region of interest" description="Disordered" evidence="1">
    <location>
        <begin position="122"/>
        <end position="148"/>
    </location>
</feature>
<protein>
    <recommendedName>
        <fullName evidence="4">Guanine nucleotide-binding protein-like 3 N-terminal domain-containing protein</fullName>
    </recommendedName>
</protein>
<reference evidence="3" key="1">
    <citation type="journal article" date="2010" name="PLoS Negl. Trop. Dis.">
        <title>The genome sequence of Trypanosoma brucei gambiense, causative agent of chronic human african trypanosomiasis.</title>
        <authorList>
            <person name="Jackson A.P."/>
            <person name="Sanders M."/>
            <person name="Berry A."/>
            <person name="McQuillan J."/>
            <person name="Aslett M.A."/>
            <person name="Quail M.A."/>
            <person name="Chukualim B."/>
            <person name="Capewell P."/>
            <person name="MacLeod A."/>
            <person name="Melville S.E."/>
            <person name="Gibson W."/>
            <person name="Barry J.D."/>
            <person name="Berriman M."/>
            <person name="Hertz-Fowler C."/>
        </authorList>
    </citation>
    <scope>NUCLEOTIDE SEQUENCE [LARGE SCALE GENOMIC DNA]</scope>
    <source>
        <strain evidence="3">MHOM/CI/86/DAL972</strain>
    </source>
</reference>
<feature type="compositionally biased region" description="Basic residues" evidence="1">
    <location>
        <begin position="52"/>
        <end position="67"/>
    </location>
</feature>
<dbReference type="AlphaFoldDB" id="D0A0E3"/>
<dbReference type="KEGG" id="tbg:TbgDal_X18040"/>
<dbReference type="EMBL" id="FN554973">
    <property type="protein sequence ID" value="CBH16701.1"/>
    <property type="molecule type" value="Genomic_DNA"/>
</dbReference>
<evidence type="ECO:0000313" key="3">
    <source>
        <dbReference type="Proteomes" id="UP000002316"/>
    </source>
</evidence>
<dbReference type="VEuPathDB" id="TriTrypDB:Tbg972.10.18040"/>
<dbReference type="RefSeq" id="XP_011778965.1">
    <property type="nucleotide sequence ID" value="XM_011780663.1"/>
</dbReference>
<evidence type="ECO:0000313" key="2">
    <source>
        <dbReference type="EMBL" id="CBH16701.1"/>
    </source>
</evidence>
<gene>
    <name evidence="2" type="ORF">TbgDal_X18040</name>
</gene>
<feature type="compositionally biased region" description="Acidic residues" evidence="1">
    <location>
        <begin position="678"/>
        <end position="721"/>
    </location>
</feature>
<sequence length="721" mass="80624">MFIYIFCLLFDSNFLYSLIASRLHCVSESFFFEGALSRSQMPKVKSGPSKRVTSRQRHKVERKKREHKRDLRKAAKAMKKSGLGPKRTKRTRELARLALKVSNAHPDKESILRRVLQVREEARVERGRQKGKNKEDSDHEAAKNVGKSTQVKEGKKCFTFIPVSESNNFSYQFNRTLMELVFPTSETSTEVPSVAYVVTLDARCAVQCLPWGLLDAIVREGNAYRNAGGKRKILVLFALTKCDLVSVHALISQISLLAHVLSEQYIGVSDGDDDLNIGDSIYFTFCLVSNRFEKTVHHLSTLLKRFRASNECSKYNNKSNLNGKICCFVIGLPNTGRRTLCRMLFQHDDSNTSIVPVSAAQLQVVNGPTNESCEGHVKFAFPNAKEVTVLQFPEDATLKRELFNLCGSEVIFKPQTFIESLADPEVVGHVLYEAVMNKDDLAQGFCQPNECNSDTTSERKEFYAARRFFTRLGQTVRREKGFYVSPSLVSNAGTMSRMCSSSLTASTTFTSCQQSTQNAPPDASYSNATPNRLVRISSVVSRRNGKRGCATPMKRADFRNVLKLGARTFIREIHHGRNVPWAVMRSPLKDCLTLSDVERASTIFNLSLCLGKTVGSAEDAKSPSEHLTALLDHVASQMKQYLVLLPNSVVEFSPSSIVAPIHKLGFTRENEGGSNGCGDEDEEIEDYCEGEEECEDDDEQDEGGDEENEDESEEGEDDRSC</sequence>
<dbReference type="Proteomes" id="UP000002316">
    <property type="component" value="Chromosome 10"/>
</dbReference>
<dbReference type="GeneID" id="23865048"/>